<keyword evidence="2" id="KW-0131">Cell cycle</keyword>
<name>A0A2V3ILZ6_9FLOR</name>
<dbReference type="GO" id="GO:0070182">
    <property type="term" value="F:DNA polymerase binding"/>
    <property type="evidence" value="ECO:0007669"/>
    <property type="project" value="TreeGrafter"/>
</dbReference>
<dbReference type="GO" id="GO:0000076">
    <property type="term" value="P:DNA replication checkpoint signaling"/>
    <property type="evidence" value="ECO:0007669"/>
    <property type="project" value="TreeGrafter"/>
</dbReference>
<dbReference type="InterPro" id="IPR014939">
    <property type="entry name" value="CDT1_Gemini-bd-like"/>
</dbReference>
<dbReference type="AlphaFoldDB" id="A0A2V3ILZ6"/>
<dbReference type="InterPro" id="IPR036390">
    <property type="entry name" value="WH_DNA-bd_sf"/>
</dbReference>
<gene>
    <name evidence="6" type="ORF">BWQ96_07146</name>
</gene>
<evidence type="ECO:0000313" key="7">
    <source>
        <dbReference type="Proteomes" id="UP000247409"/>
    </source>
</evidence>
<dbReference type="Pfam" id="PF08839">
    <property type="entry name" value="CDT1"/>
    <property type="match status" value="1"/>
</dbReference>
<sequence length="529" mass="59898">MASKRGMKRLRKETERAIERGEQHQLTDLIGDRVRKPRTFSDISARDTKRQKLSEDIPEALPAPVAPPSAITSAHEIDSQKKRWRLSEILKKERHTRRMKKFAQPSFVLATPHMDSRRPSMSTKTEAMSSTVGENKKSETKINGKKAKAKSPSPSTVLSAEPVQSKSFSSSVPGGDALLYDRCMLPKSYALVLDTLIALETAVALVRVRKMRPTVGALRDIVARSTRRDFTVKVLSQLAHLVPEAVAVLPGPKATFNPKRPSDNLIVRLDKVDEDRGADGDKGRVTSSLGVAPARLRRSLLHKRLLQQVRKHHEKFLEQISATRYKSDIWHPDFDLEKEVSELPAPPLYTSEKSRERVRQVKRVRFNLPDSTTLDASHEQDDTSPEEDEGDEAEGCIPRSLLERVRARSEALKKQESKLKEEKKRNEGLFSKLPDTMDSIFVVMRNEKRFAMGWQQLILKLEKLHPKKWTRTDLEKQLDAIALLATEWCKKVELTSSRGGYAFRVVSEAAFGQAREKLVSTKSHDLLSE</sequence>
<feature type="compositionally biased region" description="Basic residues" evidence="4">
    <location>
        <begin position="1"/>
        <end position="11"/>
    </location>
</feature>
<evidence type="ECO:0000259" key="5">
    <source>
        <dbReference type="SMART" id="SM01075"/>
    </source>
</evidence>
<dbReference type="Gene3D" id="1.10.10.1420">
    <property type="entry name" value="DNA replication factor Cdt1, C-terminal WH domain"/>
    <property type="match status" value="1"/>
</dbReference>
<keyword evidence="7" id="KW-1185">Reference proteome</keyword>
<dbReference type="PANTHER" id="PTHR28637">
    <property type="entry name" value="DNA REPLICATION FACTOR CDT1"/>
    <property type="match status" value="1"/>
</dbReference>
<dbReference type="PANTHER" id="PTHR28637:SF1">
    <property type="entry name" value="DNA REPLICATION FACTOR CDT1"/>
    <property type="match status" value="1"/>
</dbReference>
<feature type="region of interest" description="Disordered" evidence="4">
    <location>
        <begin position="1"/>
        <end position="78"/>
    </location>
</feature>
<feature type="compositionally biased region" description="Basic and acidic residues" evidence="4">
    <location>
        <begin position="12"/>
        <end position="34"/>
    </location>
</feature>
<evidence type="ECO:0000256" key="2">
    <source>
        <dbReference type="ARBA" id="ARBA00023306"/>
    </source>
</evidence>
<accession>A0A2V3ILZ6</accession>
<dbReference type="STRING" id="448386.A0A2V3ILZ6"/>
<dbReference type="GO" id="GO:0003677">
    <property type="term" value="F:DNA binding"/>
    <property type="evidence" value="ECO:0007669"/>
    <property type="project" value="InterPro"/>
</dbReference>
<comment type="caution">
    <text evidence="6">The sequence shown here is derived from an EMBL/GenBank/DDBJ whole genome shotgun (WGS) entry which is preliminary data.</text>
</comment>
<dbReference type="GO" id="GO:0000278">
    <property type="term" value="P:mitotic cell cycle"/>
    <property type="evidence" value="ECO:0007669"/>
    <property type="project" value="TreeGrafter"/>
</dbReference>
<dbReference type="InterPro" id="IPR038090">
    <property type="entry name" value="Cdt1_C_WH_dom_sf"/>
</dbReference>
<dbReference type="Pfam" id="PF16679">
    <property type="entry name" value="CDT1_C"/>
    <property type="match status" value="1"/>
</dbReference>
<dbReference type="SUPFAM" id="SSF46785">
    <property type="entry name" value="Winged helix' DNA-binding domain"/>
    <property type="match status" value="1"/>
</dbReference>
<protein>
    <recommendedName>
        <fullName evidence="5">CDT1 Geminin-binding domain-containing protein</fullName>
    </recommendedName>
</protein>
<dbReference type="GO" id="GO:0005634">
    <property type="term" value="C:nucleus"/>
    <property type="evidence" value="ECO:0007669"/>
    <property type="project" value="TreeGrafter"/>
</dbReference>
<proteinExistence type="inferred from homology"/>
<dbReference type="EMBL" id="NBIV01000137">
    <property type="protein sequence ID" value="PXF43112.1"/>
    <property type="molecule type" value="Genomic_DNA"/>
</dbReference>
<feature type="compositionally biased region" description="Basic and acidic residues" evidence="4">
    <location>
        <begin position="44"/>
        <end position="55"/>
    </location>
</feature>
<feature type="compositionally biased region" description="Acidic residues" evidence="4">
    <location>
        <begin position="382"/>
        <end position="394"/>
    </location>
</feature>
<evidence type="ECO:0000256" key="4">
    <source>
        <dbReference type="SAM" id="MobiDB-lite"/>
    </source>
</evidence>
<comment type="similarity">
    <text evidence="1">Belongs to the Cdt1 family.</text>
</comment>
<evidence type="ECO:0000313" key="6">
    <source>
        <dbReference type="EMBL" id="PXF43112.1"/>
    </source>
</evidence>
<organism evidence="6 7">
    <name type="scientific">Gracilariopsis chorda</name>
    <dbReference type="NCBI Taxonomy" id="448386"/>
    <lineage>
        <taxon>Eukaryota</taxon>
        <taxon>Rhodophyta</taxon>
        <taxon>Florideophyceae</taxon>
        <taxon>Rhodymeniophycidae</taxon>
        <taxon>Gracilariales</taxon>
        <taxon>Gracilariaceae</taxon>
        <taxon>Gracilariopsis</taxon>
    </lineage>
</organism>
<reference evidence="6 7" key="1">
    <citation type="journal article" date="2018" name="Mol. Biol. Evol.">
        <title>Analysis of the draft genome of the red seaweed Gracilariopsis chorda provides insights into genome size evolution in Rhodophyta.</title>
        <authorList>
            <person name="Lee J."/>
            <person name="Yang E.C."/>
            <person name="Graf L."/>
            <person name="Yang J.H."/>
            <person name="Qiu H."/>
            <person name="Zel Zion U."/>
            <person name="Chan C.X."/>
            <person name="Stephens T.G."/>
            <person name="Weber A.P.M."/>
            <person name="Boo G.H."/>
            <person name="Boo S.M."/>
            <person name="Kim K.M."/>
            <person name="Shin Y."/>
            <person name="Jung M."/>
            <person name="Lee S.J."/>
            <person name="Yim H.S."/>
            <person name="Lee J.H."/>
            <person name="Bhattacharya D."/>
            <person name="Yoon H.S."/>
        </authorList>
    </citation>
    <scope>NUCLEOTIDE SEQUENCE [LARGE SCALE GENOMIC DNA]</scope>
    <source>
        <strain evidence="6 7">SKKU-2015</strain>
        <tissue evidence="6">Whole body</tissue>
    </source>
</reference>
<feature type="coiled-coil region" evidence="3">
    <location>
        <begin position="402"/>
        <end position="432"/>
    </location>
</feature>
<feature type="compositionally biased region" description="Polar residues" evidence="4">
    <location>
        <begin position="119"/>
        <end position="133"/>
    </location>
</feature>
<dbReference type="SMART" id="SM01075">
    <property type="entry name" value="CDT1"/>
    <property type="match status" value="1"/>
</dbReference>
<dbReference type="Proteomes" id="UP000247409">
    <property type="component" value="Unassembled WGS sequence"/>
</dbReference>
<dbReference type="InterPro" id="IPR045173">
    <property type="entry name" value="Cdt1"/>
</dbReference>
<dbReference type="OrthoDB" id="341730at2759"/>
<feature type="domain" description="CDT1 Geminin-binding" evidence="5">
    <location>
        <begin position="185"/>
        <end position="350"/>
    </location>
</feature>
<keyword evidence="3" id="KW-0175">Coiled coil</keyword>
<evidence type="ECO:0000256" key="3">
    <source>
        <dbReference type="SAM" id="Coils"/>
    </source>
</evidence>
<evidence type="ECO:0000256" key="1">
    <source>
        <dbReference type="ARBA" id="ARBA00008356"/>
    </source>
</evidence>
<dbReference type="GO" id="GO:0030174">
    <property type="term" value="P:regulation of DNA-templated DNA replication initiation"/>
    <property type="evidence" value="ECO:0007669"/>
    <property type="project" value="InterPro"/>
</dbReference>
<feature type="region of interest" description="Disordered" evidence="4">
    <location>
        <begin position="113"/>
        <end position="162"/>
    </location>
</feature>
<dbReference type="GO" id="GO:0071163">
    <property type="term" value="P:DNA replication preinitiation complex assembly"/>
    <property type="evidence" value="ECO:0007669"/>
    <property type="project" value="InterPro"/>
</dbReference>
<dbReference type="InterPro" id="IPR032054">
    <property type="entry name" value="Cdt1_C"/>
</dbReference>
<feature type="region of interest" description="Disordered" evidence="4">
    <location>
        <begin position="369"/>
        <end position="395"/>
    </location>
</feature>